<proteinExistence type="predicted"/>
<evidence type="ECO:0000313" key="2">
    <source>
        <dbReference type="Proteomes" id="UP000520814"/>
    </source>
</evidence>
<dbReference type="Gene3D" id="1.25.10.10">
    <property type="entry name" value="Leucine-rich Repeat Variant"/>
    <property type="match status" value="1"/>
</dbReference>
<gene>
    <name evidence="1" type="ORF">HNQ39_003640</name>
</gene>
<dbReference type="Proteomes" id="UP000520814">
    <property type="component" value="Unassembled WGS sequence"/>
</dbReference>
<keyword evidence="2" id="KW-1185">Reference proteome</keyword>
<dbReference type="SUPFAM" id="SSF48371">
    <property type="entry name" value="ARM repeat"/>
    <property type="match status" value="1"/>
</dbReference>
<evidence type="ECO:0008006" key="3">
    <source>
        <dbReference type="Google" id="ProtNLM"/>
    </source>
</evidence>
<comment type="caution">
    <text evidence="1">The sequence shown here is derived from an EMBL/GenBank/DDBJ whole genome shotgun (WGS) entry which is preliminary data.</text>
</comment>
<accession>A0A7W9SS45</accession>
<dbReference type="RefSeq" id="WP_184199645.1">
    <property type="nucleotide sequence ID" value="NZ_JACHGW010000003.1"/>
</dbReference>
<dbReference type="InterPro" id="IPR016024">
    <property type="entry name" value="ARM-type_fold"/>
</dbReference>
<reference evidence="1 2" key="1">
    <citation type="submission" date="2020-08" db="EMBL/GenBank/DDBJ databases">
        <title>Genomic Encyclopedia of Type Strains, Phase IV (KMG-IV): sequencing the most valuable type-strain genomes for metagenomic binning, comparative biology and taxonomic classification.</title>
        <authorList>
            <person name="Goeker M."/>
        </authorList>
    </citation>
    <scope>NUCLEOTIDE SEQUENCE [LARGE SCALE GENOMIC DNA]</scope>
    <source>
        <strain evidence="1 2">DSM 23562</strain>
    </source>
</reference>
<evidence type="ECO:0000313" key="1">
    <source>
        <dbReference type="EMBL" id="MBB6051830.1"/>
    </source>
</evidence>
<dbReference type="EMBL" id="JACHGW010000003">
    <property type="protein sequence ID" value="MBB6051830.1"/>
    <property type="molecule type" value="Genomic_DNA"/>
</dbReference>
<name>A0A7W9SS45_ARMRO</name>
<dbReference type="AlphaFoldDB" id="A0A7W9SS45"/>
<sequence length="205" mass="23088">MDPLEGLDEVPWHALNHAYGPATDVPRLLRALASESPEARWDAFMHLHANIYHQGTVYEATPYAVPFLIRLFEAPETPEREPVALLLVMIGNGWGWLEGPATTTRHLHKRLLRAGTSYEKEQERSRRIAEEARALVAPVLPRVIAALPAFAGRLRTSILYTLAEYPANLPTLEPILETIRQFEDEAAAEPYWQQIIDYLINSCGG</sequence>
<dbReference type="InterPro" id="IPR011989">
    <property type="entry name" value="ARM-like"/>
</dbReference>
<organism evidence="1 2">
    <name type="scientific">Armatimonas rosea</name>
    <dbReference type="NCBI Taxonomy" id="685828"/>
    <lineage>
        <taxon>Bacteria</taxon>
        <taxon>Bacillati</taxon>
        <taxon>Armatimonadota</taxon>
        <taxon>Armatimonadia</taxon>
        <taxon>Armatimonadales</taxon>
        <taxon>Armatimonadaceae</taxon>
        <taxon>Armatimonas</taxon>
    </lineage>
</organism>
<protein>
    <recommendedName>
        <fullName evidence="3">HEAT repeat protein</fullName>
    </recommendedName>
</protein>